<gene>
    <name evidence="2" type="ORF">AVDCRST_MAG67-2810</name>
</gene>
<feature type="region of interest" description="Disordered" evidence="1">
    <location>
        <begin position="1"/>
        <end position="25"/>
    </location>
</feature>
<feature type="compositionally biased region" description="Low complexity" evidence="1">
    <location>
        <begin position="8"/>
        <end position="25"/>
    </location>
</feature>
<feature type="non-terminal residue" evidence="2">
    <location>
        <position position="61"/>
    </location>
</feature>
<protein>
    <submittedName>
        <fullName evidence="2">Uncharacterized protein</fullName>
    </submittedName>
</protein>
<accession>A0A6J4T470</accession>
<evidence type="ECO:0000256" key="1">
    <source>
        <dbReference type="SAM" id="MobiDB-lite"/>
    </source>
</evidence>
<feature type="non-terminal residue" evidence="2">
    <location>
        <position position="1"/>
    </location>
</feature>
<sequence>WDTRARLSGRAAGLSPASAPASRAGSTARPHWFACCSSPRAYCPVPRCCCTWRCGSSCRLS</sequence>
<name>A0A6J4T470_9ACTN</name>
<evidence type="ECO:0000313" key="2">
    <source>
        <dbReference type="EMBL" id="CAA9513520.1"/>
    </source>
</evidence>
<dbReference type="EMBL" id="CADCVQ010000120">
    <property type="protein sequence ID" value="CAA9513520.1"/>
    <property type="molecule type" value="Genomic_DNA"/>
</dbReference>
<organism evidence="2">
    <name type="scientific">uncultured Solirubrobacteraceae bacterium</name>
    <dbReference type="NCBI Taxonomy" id="1162706"/>
    <lineage>
        <taxon>Bacteria</taxon>
        <taxon>Bacillati</taxon>
        <taxon>Actinomycetota</taxon>
        <taxon>Thermoleophilia</taxon>
        <taxon>Solirubrobacterales</taxon>
        <taxon>Solirubrobacteraceae</taxon>
        <taxon>environmental samples</taxon>
    </lineage>
</organism>
<reference evidence="2" key="1">
    <citation type="submission" date="2020-02" db="EMBL/GenBank/DDBJ databases">
        <authorList>
            <person name="Meier V. D."/>
        </authorList>
    </citation>
    <scope>NUCLEOTIDE SEQUENCE</scope>
    <source>
        <strain evidence="2">AVDCRST_MAG67</strain>
    </source>
</reference>
<dbReference type="AlphaFoldDB" id="A0A6J4T470"/>
<proteinExistence type="predicted"/>